<dbReference type="RefSeq" id="WP_014936288.1">
    <property type="nucleotide sequence ID" value="NC_018607.1"/>
</dbReference>
<name>J9UIT7_BRAPL</name>
<dbReference type="PATRIC" id="fig|1133568.3.peg.1767"/>
<evidence type="ECO:0000313" key="1">
    <source>
        <dbReference type="EMBL" id="AFR71101.1"/>
    </source>
</evidence>
<dbReference type="Proteomes" id="UP000007346">
    <property type="component" value="Chromosome"/>
</dbReference>
<dbReference type="KEGG" id="bpj:B2904_orf1771"/>
<evidence type="ECO:0000313" key="2">
    <source>
        <dbReference type="Proteomes" id="UP000007346"/>
    </source>
</evidence>
<proteinExistence type="predicted"/>
<reference evidence="1 2" key="1">
    <citation type="journal article" date="2012" name="BMC Genomics">
        <title>Comparative genomics of Brachyspira pilosicoli strains: genome rearrangements, reductions and correlation of genetic compliment with phenotypic diversity.</title>
        <authorList>
            <person name="Mappley L.J."/>
            <person name="Black M.L."/>
            <person name="Abuoun M."/>
            <person name="Darby A.C."/>
            <person name="Woodward M.J."/>
            <person name="Parkhill J."/>
            <person name="Turner A.K."/>
            <person name="Bellgard M.I."/>
            <person name="La T."/>
            <person name="Phillips N.D."/>
            <person name="La Ragione R.M."/>
            <person name="Hampson D.J."/>
        </authorList>
    </citation>
    <scope>NUCLEOTIDE SEQUENCE [LARGE SCALE GENOMIC DNA]</scope>
    <source>
        <strain evidence="1">B2904</strain>
    </source>
</reference>
<gene>
    <name evidence="1" type="ORF">B2904_orf1771</name>
</gene>
<dbReference type="HOGENOM" id="CLU_043012_0_0_12"/>
<sequence length="494" mass="57270">MKKIFILTITISLIIIQCNSKTKENIDNNNNSTNEIVKSNETIPAAKILSQSDAAFLNKVKNKIIISGRAKYTFKDNGDIEYVFNSGDYREDKNYIFESSLDGTNAYYYELYNIQDKYKEGPSNIATNYKGFSVKDGILYEDNYMGYESDPVETIITKWERENYYSNYYYREVKENPNFDNFPYENKADVTFDKYNERQEGILINKSDYKAEEVGDINNYNFDGIYSNNNASIELKKNDDESFYLYAINIITNENDEVVTNIQSTDTSKMILEENQYVEPYCAIGANTLDYEEIVGADGGYIISIQPINANTIMVTEPNGSYGFTGIYKKSPEQIDSNDKSTKEKAYYNACRWYAQNYDDINSVFNKIVEFNFENGGYYEVNMGNANDYISKFRESGYFSDNYIKNLENSFEEIKKNLEENKQSDGAPEGMDADWFLATQEIDYYLDIINNQMKLDDITIYSDDDNVLCISNEDMGKFLILELKQYGDEWLIEK</sequence>
<accession>J9UIT7</accession>
<dbReference type="EMBL" id="CP003490">
    <property type="protein sequence ID" value="AFR71101.1"/>
    <property type="molecule type" value="Genomic_DNA"/>
</dbReference>
<protein>
    <submittedName>
        <fullName evidence="1">Uncharacterized protein</fullName>
    </submittedName>
</protein>
<organism evidence="1 2">
    <name type="scientific">Brachyspira pilosicoli B2904</name>
    <dbReference type="NCBI Taxonomy" id="1133568"/>
    <lineage>
        <taxon>Bacteria</taxon>
        <taxon>Pseudomonadati</taxon>
        <taxon>Spirochaetota</taxon>
        <taxon>Spirochaetia</taxon>
        <taxon>Brachyspirales</taxon>
        <taxon>Brachyspiraceae</taxon>
        <taxon>Brachyspira</taxon>
    </lineage>
</organism>
<dbReference type="AlphaFoldDB" id="J9UIT7"/>